<name>A0A0F9SRQ6_9ZZZZ</name>
<reference evidence="2" key="1">
    <citation type="journal article" date="2015" name="Nature">
        <title>Complex archaea that bridge the gap between prokaryotes and eukaryotes.</title>
        <authorList>
            <person name="Spang A."/>
            <person name="Saw J.H."/>
            <person name="Jorgensen S.L."/>
            <person name="Zaremba-Niedzwiedzka K."/>
            <person name="Martijn J."/>
            <person name="Lind A.E."/>
            <person name="van Eijk R."/>
            <person name="Schleper C."/>
            <person name="Guy L."/>
            <person name="Ettema T.J."/>
        </authorList>
    </citation>
    <scope>NUCLEOTIDE SEQUENCE</scope>
</reference>
<sequence>MSTVTGLFNDKESAERAYQYALDTGYSSTDIDVIMSKDTRERHYGEHTTLETEVGNKSAEGAAIGGAVGATVGAIAAAVAAAGTVLVLPGLGLVVAGPLAAGIAGAGAGGVGAGLVGALIGWAIPEDTLKEYESGLKNGGIVIGVNSKSDVERQRFAKDWEANNGLHIHTNQ</sequence>
<gene>
    <name evidence="2" type="ORF">LCGC14_0484170</name>
</gene>
<dbReference type="PANTHER" id="PTHR36109:SF2">
    <property type="entry name" value="MEMBRANE PROTEIN"/>
    <property type="match status" value="1"/>
</dbReference>
<dbReference type="EMBL" id="LAZR01000532">
    <property type="protein sequence ID" value="KKN65167.1"/>
    <property type="molecule type" value="Genomic_DNA"/>
</dbReference>
<dbReference type="PANTHER" id="PTHR36109">
    <property type="entry name" value="MEMBRANE PROTEIN-RELATED"/>
    <property type="match status" value="1"/>
</dbReference>
<dbReference type="AlphaFoldDB" id="A0A0F9SRQ6"/>
<feature type="transmembrane region" description="Helical" evidence="1">
    <location>
        <begin position="99"/>
        <end position="124"/>
    </location>
</feature>
<evidence type="ECO:0000313" key="2">
    <source>
        <dbReference type="EMBL" id="KKN65167.1"/>
    </source>
</evidence>
<feature type="transmembrane region" description="Helical" evidence="1">
    <location>
        <begin position="62"/>
        <end position="87"/>
    </location>
</feature>
<evidence type="ECO:0008006" key="3">
    <source>
        <dbReference type="Google" id="ProtNLM"/>
    </source>
</evidence>
<accession>A0A0F9SRQ6</accession>
<keyword evidence="1" id="KW-0812">Transmembrane</keyword>
<proteinExistence type="predicted"/>
<dbReference type="InterPro" id="IPR052948">
    <property type="entry name" value="Low_temp-induced_all0457"/>
</dbReference>
<organism evidence="2">
    <name type="scientific">marine sediment metagenome</name>
    <dbReference type="NCBI Taxonomy" id="412755"/>
    <lineage>
        <taxon>unclassified sequences</taxon>
        <taxon>metagenomes</taxon>
        <taxon>ecological metagenomes</taxon>
    </lineage>
</organism>
<keyword evidence="1" id="KW-1133">Transmembrane helix</keyword>
<evidence type="ECO:0000256" key="1">
    <source>
        <dbReference type="SAM" id="Phobius"/>
    </source>
</evidence>
<comment type="caution">
    <text evidence="2">The sequence shown here is derived from an EMBL/GenBank/DDBJ whole genome shotgun (WGS) entry which is preliminary data.</text>
</comment>
<keyword evidence="1" id="KW-0472">Membrane</keyword>
<protein>
    <recommendedName>
        <fullName evidence="3">General stress protein 17M-like domain-containing protein</fullName>
    </recommendedName>
</protein>